<evidence type="ECO:0000256" key="1">
    <source>
        <dbReference type="SAM" id="MobiDB-lite"/>
    </source>
</evidence>
<evidence type="ECO:0000313" key="3">
    <source>
        <dbReference type="EMBL" id="EMO04295.1"/>
    </source>
</evidence>
<dbReference type="InterPro" id="IPR013783">
    <property type="entry name" value="Ig-like_fold"/>
</dbReference>
<dbReference type="NCBIfam" id="NF047441">
    <property type="entry name" value="Lepto_OmpL47"/>
    <property type="match status" value="1"/>
</dbReference>
<feature type="region of interest" description="Disordered" evidence="1">
    <location>
        <begin position="31"/>
        <end position="62"/>
    </location>
</feature>
<feature type="compositionally biased region" description="Polar residues" evidence="1">
    <location>
        <begin position="31"/>
        <end position="58"/>
    </location>
</feature>
<dbReference type="PANTHER" id="PTHR24273">
    <property type="entry name" value="FI04643P-RELATED"/>
    <property type="match status" value="1"/>
</dbReference>
<evidence type="ECO:0008006" key="5">
    <source>
        <dbReference type="Google" id="ProtNLM"/>
    </source>
</evidence>
<accession>M6R9M0</accession>
<dbReference type="Proteomes" id="UP000012092">
    <property type="component" value="Unassembled WGS sequence"/>
</dbReference>
<comment type="caution">
    <text evidence="3">The sequence shown here is derived from an EMBL/GenBank/DDBJ whole genome shotgun (WGS) entry which is preliminary data.</text>
</comment>
<dbReference type="NCBIfam" id="NF047446">
    <property type="entry name" value="barrel_OmpL47"/>
    <property type="match status" value="3"/>
</dbReference>
<protein>
    <recommendedName>
        <fullName evidence="5">Bacterial group 3 Ig-like protein</fullName>
    </recommendedName>
</protein>
<sequence>MKGSTLVRLAIALFMFVNVVLFAQEDLDESSTPQANTQGQSGSSTPAKTSQNSGTTQGEEVKKADLYVNSKSSFEISAQDDSSTVDYIEYKIGEMDYAKYTSPITILKEGVNRLTYRAVDKAGNKEPAKALVVVVDNTAPTVKIVPSEILYNLDGYNFGSKNVTYTISAIDALSGVKEIKYSINGGDMRSYDNQPIKLEKAGVNLIKYSAVDNSGNSSSEAILVVTLDDVKPEVEIQGNTPLVIIDGKTYSRKGNSFAIKAVDGQSGIKRILIKLDKNSDFVPYAEPITIDAQGEHTIEAKAIDNVGNESETKKVSFAVDVNPPTTQIRKVEVGTNNGSQSTSESKPAPAPAAPAAKPTTTQPTKNKSLTKSKLLKKPGENSGFFIPSKNFREP</sequence>
<feature type="compositionally biased region" description="Polar residues" evidence="1">
    <location>
        <begin position="326"/>
        <end position="345"/>
    </location>
</feature>
<feature type="chain" id="PRO_5004078180" description="Bacterial group 3 Ig-like protein" evidence="2">
    <location>
        <begin position="24"/>
        <end position="394"/>
    </location>
</feature>
<dbReference type="Gene3D" id="2.60.40.10">
    <property type="entry name" value="Immunoglobulins"/>
    <property type="match status" value="1"/>
</dbReference>
<organism evidence="3 4">
    <name type="scientific">Leptospira interrogans serovar Icterohaemorrhagiae str. Verdun HP</name>
    <dbReference type="NCBI Taxonomy" id="1049910"/>
    <lineage>
        <taxon>Bacteria</taxon>
        <taxon>Pseudomonadati</taxon>
        <taxon>Spirochaetota</taxon>
        <taxon>Spirochaetia</taxon>
        <taxon>Leptospirales</taxon>
        <taxon>Leptospiraceae</taxon>
        <taxon>Leptospira</taxon>
    </lineage>
</organism>
<proteinExistence type="predicted"/>
<dbReference type="Gene3D" id="3.30.1920.20">
    <property type="match status" value="1"/>
</dbReference>
<evidence type="ECO:0000313" key="4">
    <source>
        <dbReference type="Proteomes" id="UP000012092"/>
    </source>
</evidence>
<dbReference type="AlphaFoldDB" id="M6R9M0"/>
<feature type="region of interest" description="Disordered" evidence="1">
    <location>
        <begin position="326"/>
        <end position="394"/>
    </location>
</feature>
<dbReference type="InterPro" id="IPR058094">
    <property type="entry name" value="Ig-like_OmpL47-like"/>
</dbReference>
<dbReference type="EMBL" id="AHNZ02000681">
    <property type="protein sequence ID" value="EMO04295.1"/>
    <property type="molecule type" value="Genomic_DNA"/>
</dbReference>
<evidence type="ECO:0000256" key="2">
    <source>
        <dbReference type="SAM" id="SignalP"/>
    </source>
</evidence>
<keyword evidence="2" id="KW-0732">Signal</keyword>
<reference evidence="3 4" key="1">
    <citation type="submission" date="2013-01" db="EMBL/GenBank/DDBJ databases">
        <authorList>
            <person name="Harkins D.M."/>
            <person name="Durkin A.S."/>
            <person name="Brinkac L.M."/>
            <person name="Haft D.H."/>
            <person name="Selengut J.D."/>
            <person name="Sanka R."/>
            <person name="DePew J."/>
            <person name="Purushe J."/>
            <person name="Picardeau M."/>
            <person name="Werts C."/>
            <person name="Goarant C."/>
            <person name="Vinetz J.M."/>
            <person name="Sutton G.G."/>
            <person name="Nierman W.C."/>
            <person name="Fouts D.E."/>
        </authorList>
    </citation>
    <scope>NUCLEOTIDE SEQUENCE [LARGE SCALE GENOMIC DNA]</scope>
    <source>
        <strain evidence="3 4">Verdun HP</strain>
    </source>
</reference>
<feature type="compositionally biased region" description="Low complexity" evidence="1">
    <location>
        <begin position="353"/>
        <end position="367"/>
    </location>
</feature>
<gene>
    <name evidence="3" type="ORF">LEP1GSC116_2731</name>
</gene>
<name>M6R9M0_LEPIR</name>
<dbReference type="PANTHER" id="PTHR24273:SF32">
    <property type="entry name" value="HYALIN"/>
    <property type="match status" value="1"/>
</dbReference>
<feature type="signal peptide" evidence="2">
    <location>
        <begin position="1"/>
        <end position="23"/>
    </location>
</feature>